<name>C8ZKL9_9CAUD</name>
<evidence type="ECO:0000313" key="1">
    <source>
        <dbReference type="EMBL" id="CAZ66261.1"/>
    </source>
</evidence>
<accession>C8ZKL9</accession>
<dbReference type="GeneID" id="8684266"/>
<evidence type="ECO:0000313" key="2">
    <source>
        <dbReference type="Proteomes" id="UP000002616"/>
    </source>
</evidence>
<dbReference type="EMBL" id="FN422399">
    <property type="protein sequence ID" value="CAZ66261.1"/>
    <property type="molecule type" value="Genomic_DNA"/>
</dbReference>
<organism evidence="1 2">
    <name type="scientific">Pseudomonas phage LIT1</name>
    <dbReference type="NCBI Taxonomy" id="655098"/>
    <lineage>
        <taxon>Viruses</taxon>
        <taxon>Duplodnaviria</taxon>
        <taxon>Heunggongvirae</taxon>
        <taxon>Uroviricota</taxon>
        <taxon>Caudoviricetes</taxon>
        <taxon>Schitoviridae</taxon>
        <taxon>Migulavirinae</taxon>
        <taxon>Litunavirus</taxon>
        <taxon>Litunavirus LIT1</taxon>
    </lineage>
</organism>
<dbReference type="RefSeq" id="YP_003358402.1">
    <property type="nucleotide sequence ID" value="NC_013692.1"/>
</dbReference>
<reference evidence="2" key="1">
    <citation type="journal article" date="2010" name="Virology">
        <title>Molecular and physiological analysis of three Pseudomonas aeruginosa phages belonging to the "N4-like viruses".</title>
        <authorList>
            <person name="Ceyssens P.J."/>
            <person name="Brabban A."/>
            <person name="Rogge L."/>
            <person name="Lewis M.S."/>
            <person name="Pickard D."/>
            <person name="Goulding D."/>
            <person name="Dougan G."/>
            <person name="Nob en J.P."/>
            <person name="Kropinski A."/>
            <person name="Kutter E."/>
            <person name="Lavigne R."/>
        </authorList>
    </citation>
    <scope>NUCLEOTIDE SEQUENCE [LARGE SCALE GENOMIC DNA]</scope>
</reference>
<dbReference type="KEGG" id="vg:8684266"/>
<sequence length="82" mass="9816">MLKFARLNRIRNITVDDLARLSWSKGFQFEQCRLLLMWFGFSPIQSWEEFSRVWNKLDQDFGDFCNKYDCPADPIGFADVRD</sequence>
<protein>
    <submittedName>
        <fullName evidence="1">Uncharacterized protein</fullName>
    </submittedName>
</protein>
<keyword evidence="2" id="KW-1185">Reference proteome</keyword>
<proteinExistence type="predicted"/>
<dbReference type="Proteomes" id="UP000002616">
    <property type="component" value="Segment"/>
</dbReference>